<proteinExistence type="predicted"/>
<dbReference type="RefSeq" id="WP_338250183.1">
    <property type="nucleotide sequence ID" value="NZ_BSRI01000001.1"/>
</dbReference>
<name>A0ABQ6FT36_9CHLR</name>
<dbReference type="Proteomes" id="UP001344906">
    <property type="component" value="Unassembled WGS sequence"/>
</dbReference>
<organism evidence="1 2">
    <name type="scientific">Dictyobacter halimunensis</name>
    <dbReference type="NCBI Taxonomy" id="3026934"/>
    <lineage>
        <taxon>Bacteria</taxon>
        <taxon>Bacillati</taxon>
        <taxon>Chloroflexota</taxon>
        <taxon>Ktedonobacteria</taxon>
        <taxon>Ktedonobacterales</taxon>
        <taxon>Dictyobacteraceae</taxon>
        <taxon>Dictyobacter</taxon>
    </lineage>
</organism>
<dbReference type="EMBL" id="BSRI01000001">
    <property type="protein sequence ID" value="GLV55653.1"/>
    <property type="molecule type" value="Genomic_DNA"/>
</dbReference>
<comment type="caution">
    <text evidence="1">The sequence shown here is derived from an EMBL/GenBank/DDBJ whole genome shotgun (WGS) entry which is preliminary data.</text>
</comment>
<protein>
    <submittedName>
        <fullName evidence="1">Uncharacterized protein</fullName>
    </submittedName>
</protein>
<evidence type="ECO:0000313" key="2">
    <source>
        <dbReference type="Proteomes" id="UP001344906"/>
    </source>
</evidence>
<gene>
    <name evidence="1" type="ORF">KDH_24970</name>
</gene>
<reference evidence="1 2" key="1">
    <citation type="submission" date="2023-02" db="EMBL/GenBank/DDBJ databases">
        <title>Dictyobacter halimunensis sp. nov., a new member of the class Ktedonobacteria from forest soil in a geothermal area.</title>
        <authorList>
            <person name="Rachmania M.K."/>
            <person name="Ningsih F."/>
            <person name="Sakai Y."/>
            <person name="Yabe S."/>
            <person name="Yokota A."/>
            <person name="Sjamsuridzal W."/>
        </authorList>
    </citation>
    <scope>NUCLEOTIDE SEQUENCE [LARGE SCALE GENOMIC DNA]</scope>
    <source>
        <strain evidence="1 2">S3.2.2.5</strain>
    </source>
</reference>
<keyword evidence="2" id="KW-1185">Reference proteome</keyword>
<evidence type="ECO:0000313" key="1">
    <source>
        <dbReference type="EMBL" id="GLV55653.1"/>
    </source>
</evidence>
<accession>A0ABQ6FT36</accession>
<sequence>MGIFQASRDKEFTVEKNDFISHHINITNDIKEIHRARGNIDIRKLHPEMTEQEVADYLRTLITDHMSGF</sequence>